<dbReference type="EMBL" id="CAUYUJ010000903">
    <property type="protein sequence ID" value="CAK0793122.1"/>
    <property type="molecule type" value="Genomic_DNA"/>
</dbReference>
<evidence type="ECO:0000256" key="1">
    <source>
        <dbReference type="SAM" id="MobiDB-lite"/>
    </source>
</evidence>
<feature type="compositionally biased region" description="Acidic residues" evidence="1">
    <location>
        <begin position="150"/>
        <end position="163"/>
    </location>
</feature>
<dbReference type="Proteomes" id="UP001189429">
    <property type="component" value="Unassembled WGS sequence"/>
</dbReference>
<reference evidence="2" key="1">
    <citation type="submission" date="2023-10" db="EMBL/GenBank/DDBJ databases">
        <authorList>
            <person name="Chen Y."/>
            <person name="Shah S."/>
            <person name="Dougan E. K."/>
            <person name="Thang M."/>
            <person name="Chan C."/>
        </authorList>
    </citation>
    <scope>NUCLEOTIDE SEQUENCE [LARGE SCALE GENOMIC DNA]</scope>
</reference>
<comment type="caution">
    <text evidence="2">The sequence shown here is derived from an EMBL/GenBank/DDBJ whole genome shotgun (WGS) entry which is preliminary data.</text>
</comment>
<accession>A0ABN9PJF4</accession>
<evidence type="ECO:0000313" key="3">
    <source>
        <dbReference type="Proteomes" id="UP001189429"/>
    </source>
</evidence>
<name>A0ABN9PJF4_9DINO</name>
<proteinExistence type="predicted"/>
<evidence type="ECO:0000313" key="2">
    <source>
        <dbReference type="EMBL" id="CAK0793122.1"/>
    </source>
</evidence>
<keyword evidence="3" id="KW-1185">Reference proteome</keyword>
<protein>
    <submittedName>
        <fullName evidence="2">Uncharacterized protein</fullName>
    </submittedName>
</protein>
<feature type="compositionally biased region" description="Basic and acidic residues" evidence="1">
    <location>
        <begin position="105"/>
        <end position="119"/>
    </location>
</feature>
<feature type="non-terminal residue" evidence="2">
    <location>
        <position position="465"/>
    </location>
</feature>
<feature type="region of interest" description="Disordered" evidence="1">
    <location>
        <begin position="105"/>
        <end position="166"/>
    </location>
</feature>
<organism evidence="2 3">
    <name type="scientific">Prorocentrum cordatum</name>
    <dbReference type="NCBI Taxonomy" id="2364126"/>
    <lineage>
        <taxon>Eukaryota</taxon>
        <taxon>Sar</taxon>
        <taxon>Alveolata</taxon>
        <taxon>Dinophyceae</taxon>
        <taxon>Prorocentrales</taxon>
        <taxon>Prorocentraceae</taxon>
        <taxon>Prorocentrum</taxon>
    </lineage>
</organism>
<gene>
    <name evidence="2" type="ORF">PCOR1329_LOCUS3527</name>
</gene>
<feature type="compositionally biased region" description="Low complexity" evidence="1">
    <location>
        <begin position="120"/>
        <end position="136"/>
    </location>
</feature>
<sequence>MEQFSAQRDATYRRPWRKICNLPIPPTGAMMRRHCGVINHCPRVPTVGARARARDPPMEKDRIHEFSNHGQNAMAFYVQRSGCQLHLEYYRRVAKGAQEVIEKLKGSKNDGGSDQRGQEAEATATPTKSKPATRTANSRPTPRHRGSELGDQETQEDWEELDESPWSKAPQALRELLRDENANDATDQLEQNNILNKSIKLFDKVDNFRQAIDSAIPESQKSQIEDECEPQVEHLGEDTGATRNVKSREVMALTGFHWVAREKIGKEMLTCIFDVAIQQTIDGKVFYYERHDHSRDREVVNGPPRLKLGDVQASLKELAGALAWSIAKEKVTGQVRENREDEAEEEWATCAPCCAAPTMPAKGERSADPQVKQQVQNMHQNMVHCSNENLVMVLKYGKARHAYIGAAQQLECPKFAASKRPRLAKPSREPTPHQITNVMGMGIFFVLGPESTAKVPMLNVSSHGA</sequence>